<accession>A0ABW5NCS0</accession>
<dbReference type="InterPro" id="IPR037455">
    <property type="entry name" value="LucA/IucC-like"/>
</dbReference>
<dbReference type="InterPro" id="IPR022770">
    <property type="entry name" value="IucA/IucC-like_C"/>
</dbReference>
<evidence type="ECO:0000256" key="1">
    <source>
        <dbReference type="ARBA" id="ARBA00004924"/>
    </source>
</evidence>
<sequence length="604" mass="69464">MEAIQEIAPEEAISHIKSTVWEKVNRIHIKKILSEFSHERIITPELTGQHGEWGQYVVKEEHSDVAYHFEAKVLHLNHWYISEESIRKYKGGNPEVLDSLNFIVEFNKQLGIDEKSLLVYMEEVGNTLYGMAYMHEKHKNYTTELTAIDYQKIEGAMTGHPRFIANNGRIGFNVTDYIAYAPETAKPFSLVWLAAHKERAKFTTVPSLDYNKLMKQELGEEAIHHFNTIVEQRGVASDDYYFIPIHPWQWTNKLSHVFAADLALNYLIFLGESEDKYLPQQSIRTFYNVSNPDKFYVKTALSILNMGYVRGLSPYYMQTNPAINDWLKNLLESDAYLSENGFSVLREIATIGYGHSHYEKAIKNGSHYKKMLASLWRESPADKLDEGQEPMTMAALLHIDPDGKALLPAFIKASGLDTDTWLKHYFKAYLSPLIHCFYTYDLVFMPHGENLILVMENNIPVKAIMKDIGEEISLINTDMEVPEVVNRVLTTVEEAAKTLPIFTQLFDSFFRFMSAILVEHTEYSEENFWALVAETIIAYQEAHPNLQAKFDTYDLFAPSFDPDALNRLQLRNNRQLRNLENPFGDLKTVGVLTNPIAKYAPKKS</sequence>
<dbReference type="RefSeq" id="WP_378254382.1">
    <property type="nucleotide sequence ID" value="NZ_JBHSJV010000001.1"/>
</dbReference>
<proteinExistence type="predicted"/>
<dbReference type="Pfam" id="PF04183">
    <property type="entry name" value="IucA_IucC"/>
    <property type="match status" value="1"/>
</dbReference>
<reference evidence="5" key="1">
    <citation type="journal article" date="2019" name="Int. J. Syst. Evol. Microbiol.">
        <title>The Global Catalogue of Microorganisms (GCM) 10K type strain sequencing project: providing services to taxonomists for standard genome sequencing and annotation.</title>
        <authorList>
            <consortium name="The Broad Institute Genomics Platform"/>
            <consortium name="The Broad Institute Genome Sequencing Center for Infectious Disease"/>
            <person name="Wu L."/>
            <person name="Ma J."/>
        </authorList>
    </citation>
    <scope>NUCLEOTIDE SEQUENCE [LARGE SCALE GENOMIC DNA]</scope>
    <source>
        <strain evidence="5">KCTC 42423</strain>
    </source>
</reference>
<dbReference type="PANTHER" id="PTHR34384">
    <property type="entry name" value="L-2,3-DIAMINOPROPANOATE--CITRATE LIGASE"/>
    <property type="match status" value="1"/>
</dbReference>
<dbReference type="Pfam" id="PF06276">
    <property type="entry name" value="FhuF"/>
    <property type="match status" value="1"/>
</dbReference>
<dbReference type="Gene3D" id="1.10.510.40">
    <property type="match status" value="1"/>
</dbReference>
<evidence type="ECO:0000313" key="4">
    <source>
        <dbReference type="EMBL" id="MFD2592398.1"/>
    </source>
</evidence>
<comment type="caution">
    <text evidence="4">The sequence shown here is derived from an EMBL/GenBank/DDBJ whole genome shotgun (WGS) entry which is preliminary data.</text>
</comment>
<name>A0ABW5NCS0_9FLAO</name>
<dbReference type="EMBL" id="JBHULX010000039">
    <property type="protein sequence ID" value="MFD2592398.1"/>
    <property type="molecule type" value="Genomic_DNA"/>
</dbReference>
<comment type="pathway">
    <text evidence="1">Siderophore biosynthesis.</text>
</comment>
<dbReference type="PANTHER" id="PTHR34384:SF6">
    <property type="entry name" value="STAPHYLOFERRIN B SYNTHASE"/>
    <property type="match status" value="1"/>
</dbReference>
<keyword evidence="5" id="KW-1185">Reference proteome</keyword>
<evidence type="ECO:0000313" key="5">
    <source>
        <dbReference type="Proteomes" id="UP001597459"/>
    </source>
</evidence>
<evidence type="ECO:0000259" key="3">
    <source>
        <dbReference type="Pfam" id="PF06276"/>
    </source>
</evidence>
<protein>
    <submittedName>
        <fullName evidence="4">IucA/IucC family protein</fullName>
    </submittedName>
</protein>
<dbReference type="Proteomes" id="UP001597459">
    <property type="component" value="Unassembled WGS sequence"/>
</dbReference>
<gene>
    <name evidence="4" type="ORF">ACFSTE_16280</name>
</gene>
<feature type="domain" description="Aerobactin siderophore biosynthesis IucA/IucC-like C-terminal" evidence="3">
    <location>
        <begin position="420"/>
        <end position="577"/>
    </location>
</feature>
<organism evidence="4 5">
    <name type="scientific">Aquimarina hainanensis</name>
    <dbReference type="NCBI Taxonomy" id="1578017"/>
    <lineage>
        <taxon>Bacteria</taxon>
        <taxon>Pseudomonadati</taxon>
        <taxon>Bacteroidota</taxon>
        <taxon>Flavobacteriia</taxon>
        <taxon>Flavobacteriales</taxon>
        <taxon>Flavobacteriaceae</taxon>
        <taxon>Aquimarina</taxon>
    </lineage>
</organism>
<feature type="domain" description="Aerobactin siderophore biosynthesis IucA/IucC N-terminal" evidence="2">
    <location>
        <begin position="149"/>
        <end position="398"/>
    </location>
</feature>
<dbReference type="InterPro" id="IPR007310">
    <property type="entry name" value="Aerobactin_biosyn_IucA/IucC_N"/>
</dbReference>
<evidence type="ECO:0000259" key="2">
    <source>
        <dbReference type="Pfam" id="PF04183"/>
    </source>
</evidence>
<dbReference type="Gene3D" id="6.10.250.3370">
    <property type="match status" value="1"/>
</dbReference>
<dbReference type="Gene3D" id="3.30.310.280">
    <property type="match status" value="1"/>
</dbReference>